<evidence type="ECO:0000256" key="4">
    <source>
        <dbReference type="ARBA" id="ARBA00022670"/>
    </source>
</evidence>
<keyword evidence="5 10" id="KW-0732">Signal</keyword>
<dbReference type="PROSITE" id="PS51892">
    <property type="entry name" value="SUBTILASE"/>
    <property type="match status" value="1"/>
</dbReference>
<dbReference type="PROSITE" id="PS00138">
    <property type="entry name" value="SUBTILASE_SER"/>
    <property type="match status" value="1"/>
</dbReference>
<evidence type="ECO:0000256" key="8">
    <source>
        <dbReference type="ARBA" id="ARBA00023145"/>
    </source>
</evidence>
<dbReference type="GO" id="GO:0004252">
    <property type="term" value="F:serine-type endopeptidase activity"/>
    <property type="evidence" value="ECO:0007669"/>
    <property type="project" value="UniProtKB-UniRule"/>
</dbReference>
<dbReference type="InterPro" id="IPR034176">
    <property type="entry name" value="Peptidases_S8_13"/>
</dbReference>
<dbReference type="Gene3D" id="3.40.50.200">
    <property type="entry name" value="Peptidase S8/S53 domain"/>
    <property type="match status" value="1"/>
</dbReference>
<dbReference type="InterPro" id="IPR000209">
    <property type="entry name" value="Peptidase_S8/S53_dom"/>
</dbReference>
<dbReference type="Pfam" id="PF00082">
    <property type="entry name" value="Peptidase_S8"/>
    <property type="match status" value="1"/>
</dbReference>
<evidence type="ECO:0000256" key="5">
    <source>
        <dbReference type="ARBA" id="ARBA00022729"/>
    </source>
</evidence>
<name>A0A923KZJ5_9BURK</name>
<keyword evidence="13" id="KW-1185">Reference proteome</keyword>
<proteinExistence type="inferred from homology"/>
<feature type="chain" id="PRO_5036857660" evidence="10">
    <location>
        <begin position="28"/>
        <end position="513"/>
    </location>
</feature>
<sequence>MKLTLKKSALIVAAAFSMVLVSGTTTANVTAPNKAHANNAQSGQDEYLDQIIVKYRNDRFNAEAYASSKGGQGELLNMQAQRLSKLQQATASSGMAFEIKRQLATGAWVYKASGNLKTSQLIALAKKIAASDSSVEYAEPDYIMRRLAVPTDPSYASKQWDMQESSKQPGGLNLPAAWDVTQGKGIVVAVADTGYVPHEDLMDNLIPAQGGQAGQYGYNFISSYVVARLPKPTVGSSVRGPDALDMGDWVDANSSCFKSSGASDSSWHGSHVAGTIAAAANNGKGITGVAPMAKVLPLRVLGQCGGSTSDISDAVAWSAGLTVPNMPVNTNKANVINLSLGGIHACSKTTAAAYKAAMDAGTIVVIAAGNEAIDAKLSSPANCPGVITVASTDINGARAYYSNYGGTVTVAAPGGGYTKAEDVIFSTLPTGKTSYTAMSATEVNAYGGMAGTSQATPHVAGVVALMLSVNPKLTQAQVKDLLIKTSRRPPANCPACGGGIVDAAAAVNAAKAK</sequence>
<dbReference type="InterPro" id="IPR036852">
    <property type="entry name" value="Peptidase_S8/S53_dom_sf"/>
</dbReference>
<dbReference type="InterPro" id="IPR015500">
    <property type="entry name" value="Peptidase_S8_subtilisin-rel"/>
</dbReference>
<reference evidence="12" key="1">
    <citation type="submission" date="2020-08" db="EMBL/GenBank/DDBJ databases">
        <title>Novel species isolated from subtropical streams in China.</title>
        <authorList>
            <person name="Lu H."/>
        </authorList>
    </citation>
    <scope>NUCLEOTIDE SEQUENCE</scope>
    <source>
        <strain evidence="12">CY7W</strain>
    </source>
</reference>
<evidence type="ECO:0000313" key="12">
    <source>
        <dbReference type="EMBL" id="MBC3936183.1"/>
    </source>
</evidence>
<keyword evidence="7 9" id="KW-0720">Serine protease</keyword>
<keyword evidence="4 9" id="KW-0645">Protease</keyword>
<dbReference type="GO" id="GO:0006508">
    <property type="term" value="P:proteolysis"/>
    <property type="evidence" value="ECO:0007669"/>
    <property type="project" value="UniProtKB-KW"/>
</dbReference>
<feature type="active site" description="Charge relay system" evidence="9">
    <location>
        <position position="268"/>
    </location>
</feature>
<evidence type="ECO:0000256" key="1">
    <source>
        <dbReference type="ARBA" id="ARBA00004613"/>
    </source>
</evidence>
<dbReference type="SUPFAM" id="SSF52743">
    <property type="entry name" value="Subtilisin-like"/>
    <property type="match status" value="1"/>
</dbReference>
<dbReference type="FunFam" id="3.40.50.200:FF:000022">
    <property type="entry name" value="Extracellular protease"/>
    <property type="match status" value="1"/>
</dbReference>
<keyword evidence="6 9" id="KW-0378">Hydrolase</keyword>
<dbReference type="PANTHER" id="PTHR43806">
    <property type="entry name" value="PEPTIDASE S8"/>
    <property type="match status" value="1"/>
</dbReference>
<keyword evidence="8" id="KW-0865">Zymogen</keyword>
<feature type="active site" description="Charge relay system" evidence="9">
    <location>
        <position position="192"/>
    </location>
</feature>
<dbReference type="PANTHER" id="PTHR43806:SF11">
    <property type="entry name" value="CEREVISIN-RELATED"/>
    <property type="match status" value="1"/>
</dbReference>
<feature type="domain" description="Peptidase S8/S53" evidence="11">
    <location>
        <begin position="183"/>
        <end position="486"/>
    </location>
</feature>
<evidence type="ECO:0000259" key="11">
    <source>
        <dbReference type="Pfam" id="PF00082"/>
    </source>
</evidence>
<evidence type="ECO:0000313" key="13">
    <source>
        <dbReference type="Proteomes" id="UP000612361"/>
    </source>
</evidence>
<accession>A0A923KZJ5</accession>
<dbReference type="PROSITE" id="PS00137">
    <property type="entry name" value="SUBTILASE_HIS"/>
    <property type="match status" value="1"/>
</dbReference>
<dbReference type="InterPro" id="IPR023828">
    <property type="entry name" value="Peptidase_S8_Ser-AS"/>
</dbReference>
<dbReference type="PRINTS" id="PR00723">
    <property type="entry name" value="SUBTILISIN"/>
</dbReference>
<keyword evidence="3" id="KW-0964">Secreted</keyword>
<comment type="subcellular location">
    <subcellularLocation>
        <location evidence="1">Secreted</location>
    </subcellularLocation>
</comment>
<evidence type="ECO:0000256" key="7">
    <source>
        <dbReference type="ARBA" id="ARBA00022825"/>
    </source>
</evidence>
<evidence type="ECO:0000256" key="6">
    <source>
        <dbReference type="ARBA" id="ARBA00022801"/>
    </source>
</evidence>
<dbReference type="RefSeq" id="WP_186881739.1">
    <property type="nucleotide sequence ID" value="NZ_JACOGG010000012.1"/>
</dbReference>
<protein>
    <submittedName>
        <fullName evidence="12">S8 family peptidase</fullName>
    </submittedName>
</protein>
<dbReference type="AlphaFoldDB" id="A0A923KZJ5"/>
<dbReference type="EMBL" id="JACOGG010000012">
    <property type="protein sequence ID" value="MBC3936183.1"/>
    <property type="molecule type" value="Genomic_DNA"/>
</dbReference>
<evidence type="ECO:0000256" key="10">
    <source>
        <dbReference type="SAM" id="SignalP"/>
    </source>
</evidence>
<dbReference type="InterPro" id="IPR022398">
    <property type="entry name" value="Peptidase_S8_His-AS"/>
</dbReference>
<evidence type="ECO:0000256" key="9">
    <source>
        <dbReference type="PROSITE-ProRule" id="PRU01240"/>
    </source>
</evidence>
<comment type="caution">
    <text evidence="12">The sequence shown here is derived from an EMBL/GenBank/DDBJ whole genome shotgun (WGS) entry which is preliminary data.</text>
</comment>
<gene>
    <name evidence="12" type="ORF">H8K47_12485</name>
</gene>
<dbReference type="CDD" id="cd07496">
    <property type="entry name" value="Peptidases_S8_13"/>
    <property type="match status" value="1"/>
</dbReference>
<feature type="signal peptide" evidence="10">
    <location>
        <begin position="1"/>
        <end position="27"/>
    </location>
</feature>
<organism evidence="12 13">
    <name type="scientific">Undibacterium rugosum</name>
    <dbReference type="NCBI Taxonomy" id="2762291"/>
    <lineage>
        <taxon>Bacteria</taxon>
        <taxon>Pseudomonadati</taxon>
        <taxon>Pseudomonadota</taxon>
        <taxon>Betaproteobacteria</taxon>
        <taxon>Burkholderiales</taxon>
        <taxon>Oxalobacteraceae</taxon>
        <taxon>Undibacterium</taxon>
    </lineage>
</organism>
<dbReference type="GO" id="GO:0005576">
    <property type="term" value="C:extracellular region"/>
    <property type="evidence" value="ECO:0007669"/>
    <property type="project" value="UniProtKB-SubCell"/>
</dbReference>
<evidence type="ECO:0000256" key="3">
    <source>
        <dbReference type="ARBA" id="ARBA00022525"/>
    </source>
</evidence>
<comment type="similarity">
    <text evidence="2 9">Belongs to the peptidase S8 family.</text>
</comment>
<dbReference type="InterPro" id="IPR050131">
    <property type="entry name" value="Peptidase_S8_subtilisin-like"/>
</dbReference>
<evidence type="ECO:0000256" key="2">
    <source>
        <dbReference type="ARBA" id="ARBA00011073"/>
    </source>
</evidence>
<dbReference type="Proteomes" id="UP000612361">
    <property type="component" value="Unassembled WGS sequence"/>
</dbReference>
<feature type="active site" description="Charge relay system" evidence="9">
    <location>
        <position position="453"/>
    </location>
</feature>